<dbReference type="RefSeq" id="WP_007418413.1">
    <property type="nucleotide sequence ID" value="NZ_ABOX02000064.1"/>
</dbReference>
<dbReference type="Pfam" id="PF01261">
    <property type="entry name" value="AP_endonuc_2"/>
    <property type="match status" value="1"/>
</dbReference>
<evidence type="ECO:0000259" key="2">
    <source>
        <dbReference type="Pfam" id="PF01261"/>
    </source>
</evidence>
<dbReference type="SUPFAM" id="SSF51658">
    <property type="entry name" value="Xylose isomerase-like"/>
    <property type="match status" value="1"/>
</dbReference>
<dbReference type="Gene3D" id="3.20.20.150">
    <property type="entry name" value="Divalent-metal-dependent TIM barrel enzymes"/>
    <property type="match status" value="1"/>
</dbReference>
<comment type="caution">
    <text evidence="3">The sequence shown here is derived from an EMBL/GenBank/DDBJ whole genome shotgun (WGS) entry which is preliminary data.</text>
</comment>
<dbReference type="EMBL" id="ABOX02000064">
    <property type="protein sequence ID" value="EEF57551.1"/>
    <property type="molecule type" value="Genomic_DNA"/>
</dbReference>
<protein>
    <submittedName>
        <fullName evidence="3">Xylose isomerase domain protein TIM barrel</fullName>
    </submittedName>
</protein>
<accession>B9XRI0</accession>
<feature type="domain" description="Xylose isomerase-like TIM barrel" evidence="2">
    <location>
        <begin position="60"/>
        <end position="286"/>
    </location>
</feature>
<dbReference type="InterPro" id="IPR036237">
    <property type="entry name" value="Xyl_isomerase-like_sf"/>
</dbReference>
<keyword evidence="3" id="KW-0413">Isomerase</keyword>
<dbReference type="AlphaFoldDB" id="B9XRI0"/>
<keyword evidence="4" id="KW-1185">Reference proteome</keyword>
<reference evidence="3 4" key="1">
    <citation type="journal article" date="2011" name="J. Bacteriol.">
        <title>Genome sequence of 'Pedosphaera parvula' Ellin514, an aerobic Verrucomicrobial isolate from pasture soil.</title>
        <authorList>
            <person name="Kant R."/>
            <person name="van Passel M.W."/>
            <person name="Sangwan P."/>
            <person name="Palva A."/>
            <person name="Lucas S."/>
            <person name="Copeland A."/>
            <person name="Lapidus A."/>
            <person name="Glavina Del Rio T."/>
            <person name="Dalin E."/>
            <person name="Tice H."/>
            <person name="Bruce D."/>
            <person name="Goodwin L."/>
            <person name="Pitluck S."/>
            <person name="Chertkov O."/>
            <person name="Larimer F.W."/>
            <person name="Land M.L."/>
            <person name="Hauser L."/>
            <person name="Brettin T.S."/>
            <person name="Detter J.C."/>
            <person name="Han S."/>
            <person name="de Vos W.M."/>
            <person name="Janssen P.H."/>
            <person name="Smidt H."/>
        </authorList>
    </citation>
    <scope>NUCLEOTIDE SEQUENCE [LARGE SCALE GENOMIC DNA]</scope>
    <source>
        <strain evidence="3 4">Ellin514</strain>
    </source>
</reference>
<dbReference type="OrthoDB" id="184424at2"/>
<dbReference type="STRING" id="320771.Cflav_PD0601"/>
<dbReference type="Proteomes" id="UP000003688">
    <property type="component" value="Unassembled WGS sequence"/>
</dbReference>
<organism evidence="3 4">
    <name type="scientific">Pedosphaera parvula (strain Ellin514)</name>
    <dbReference type="NCBI Taxonomy" id="320771"/>
    <lineage>
        <taxon>Bacteria</taxon>
        <taxon>Pseudomonadati</taxon>
        <taxon>Verrucomicrobiota</taxon>
        <taxon>Pedosphaerae</taxon>
        <taxon>Pedosphaerales</taxon>
        <taxon>Pedosphaeraceae</taxon>
        <taxon>Pedosphaera</taxon>
    </lineage>
</organism>
<keyword evidence="1" id="KW-0732">Signal</keyword>
<evidence type="ECO:0000256" key="1">
    <source>
        <dbReference type="SAM" id="SignalP"/>
    </source>
</evidence>
<dbReference type="PANTHER" id="PTHR12110">
    <property type="entry name" value="HYDROXYPYRUVATE ISOMERASE"/>
    <property type="match status" value="1"/>
</dbReference>
<gene>
    <name evidence="3" type="ORF">Cflav_PD0601</name>
</gene>
<name>B9XRI0_PEDPL</name>
<feature type="signal peptide" evidence="1">
    <location>
        <begin position="1"/>
        <end position="19"/>
    </location>
</feature>
<sequence precursor="true">MKQILSLGFCLLFLALCHAEPSASTASNRPAITDSDKVGGFALGCQAYSFRENTLFEAIDKTKACGGKVIEIYTWQKLSPGTGNVEVNANLSDANIKLIREKLDAAGIKLVNAYVGNANFVKGSKDEKSPRKVFEWARKMGLRGLTGEPPEDQLDIIEKLAKEYDIQFCLHNHKKEPEKPEYKNWDPHYTLSLIKNRDHHIGACVDTGHLVRSGIKPVEALKILQGRVLFVHLKDMNEWGPKAMDQPYGTGVSDIKAILNELKRQNFNGHISIEYENTTDHLLDDIKKCVDYVRAEGPKS</sequence>
<dbReference type="GO" id="GO:0016853">
    <property type="term" value="F:isomerase activity"/>
    <property type="evidence" value="ECO:0007669"/>
    <property type="project" value="UniProtKB-KW"/>
</dbReference>
<evidence type="ECO:0000313" key="3">
    <source>
        <dbReference type="EMBL" id="EEF57551.1"/>
    </source>
</evidence>
<feature type="chain" id="PRO_5002893401" evidence="1">
    <location>
        <begin position="20"/>
        <end position="300"/>
    </location>
</feature>
<dbReference type="PANTHER" id="PTHR12110:SF41">
    <property type="entry name" value="INOSOSE DEHYDRATASE"/>
    <property type="match status" value="1"/>
</dbReference>
<evidence type="ECO:0000313" key="4">
    <source>
        <dbReference type="Proteomes" id="UP000003688"/>
    </source>
</evidence>
<proteinExistence type="predicted"/>
<dbReference type="InterPro" id="IPR050312">
    <property type="entry name" value="IolE/XylAMocC-like"/>
</dbReference>
<dbReference type="InterPro" id="IPR013022">
    <property type="entry name" value="Xyl_isomerase-like_TIM-brl"/>
</dbReference>